<protein>
    <submittedName>
        <fullName evidence="1">Lipopolysaccharide biosynthesis glycosyltransferase</fullName>
    </submittedName>
</protein>
<dbReference type="InterPro" id="IPR029044">
    <property type="entry name" value="Nucleotide-diphossugar_trans"/>
</dbReference>
<evidence type="ECO:0000313" key="1">
    <source>
        <dbReference type="EMBL" id="KRO10326.1"/>
    </source>
</evidence>
<evidence type="ECO:0000313" key="2">
    <source>
        <dbReference type="Proteomes" id="UP000051884"/>
    </source>
</evidence>
<reference evidence="1 2" key="1">
    <citation type="journal article" date="2015" name="Genome Announc.">
        <title>Expanding the biotechnology potential of lactobacilli through comparative genomics of 213 strains and associated genera.</title>
        <authorList>
            <person name="Sun Z."/>
            <person name="Harris H.M."/>
            <person name="McCann A."/>
            <person name="Guo C."/>
            <person name="Argimon S."/>
            <person name="Zhang W."/>
            <person name="Yang X."/>
            <person name="Jeffery I.B."/>
            <person name="Cooney J.C."/>
            <person name="Kagawa T.F."/>
            <person name="Liu W."/>
            <person name="Song Y."/>
            <person name="Salvetti E."/>
            <person name="Wrobel A."/>
            <person name="Rasinkangas P."/>
            <person name="Parkhill J."/>
            <person name="Rea M.C."/>
            <person name="O'Sullivan O."/>
            <person name="Ritari J."/>
            <person name="Douillard F.P."/>
            <person name="Paul Ross R."/>
            <person name="Yang R."/>
            <person name="Briner A.E."/>
            <person name="Felis G.E."/>
            <person name="de Vos W.M."/>
            <person name="Barrangou R."/>
            <person name="Klaenhammer T.R."/>
            <person name="Caufield P.W."/>
            <person name="Cui Y."/>
            <person name="Zhang H."/>
            <person name="O'Toole P.W."/>
        </authorList>
    </citation>
    <scope>NUCLEOTIDE SEQUENCE [LARGE SCALE GENOMIC DNA]</scope>
    <source>
        <strain evidence="1 2">DSM 26202</strain>
    </source>
</reference>
<sequence length="244" mass="28622">MKIFIVTAFIDAGDKKYYPLSNQDVGVLDTLVKQHNSDNQVLKIDITDMFAAQVPQNNLTTVFTPGCMLRLFADELPELPNKILYLDTDVICRKDFSLFYAQALKDTELVGVLDHYGKWFFHHSASKLDYINSGVMLLNLDMIRKTQLFVRCRQLCQSKKMFMPDQSAINKLATTKKIMPRRFNEQRRLHKNTVFQHFTTSFRIFPWIHTLTVKPWEVERVHKQLKLHEYDDILAQYSQLIGKM</sequence>
<dbReference type="Pfam" id="PF01501">
    <property type="entry name" value="Glyco_transf_8"/>
    <property type="match status" value="1"/>
</dbReference>
<organism evidence="1 2">
    <name type="scientific">Paucilactobacillus hokkaidonensis</name>
    <dbReference type="NCBI Taxonomy" id="1193095"/>
    <lineage>
        <taxon>Bacteria</taxon>
        <taxon>Bacillati</taxon>
        <taxon>Bacillota</taxon>
        <taxon>Bacilli</taxon>
        <taxon>Lactobacillales</taxon>
        <taxon>Lactobacillaceae</taxon>
        <taxon>Paucilactobacillus</taxon>
    </lineage>
</organism>
<name>A0ABR5Q8N6_9LACO</name>
<dbReference type="EMBL" id="JQCH01000006">
    <property type="protein sequence ID" value="KRO10326.1"/>
    <property type="molecule type" value="Genomic_DNA"/>
</dbReference>
<keyword evidence="2" id="KW-1185">Reference proteome</keyword>
<dbReference type="InterPro" id="IPR002495">
    <property type="entry name" value="Glyco_trans_8"/>
</dbReference>
<dbReference type="Gene3D" id="3.90.550.10">
    <property type="entry name" value="Spore Coat Polysaccharide Biosynthesis Protein SpsA, Chain A"/>
    <property type="match status" value="1"/>
</dbReference>
<dbReference type="Proteomes" id="UP000051884">
    <property type="component" value="Unassembled WGS sequence"/>
</dbReference>
<accession>A0ABR5Q8N6</accession>
<comment type="caution">
    <text evidence="1">The sequence shown here is derived from an EMBL/GenBank/DDBJ whole genome shotgun (WGS) entry which is preliminary data.</text>
</comment>
<gene>
    <name evidence="1" type="ORF">IV59_GL001944</name>
</gene>
<proteinExistence type="predicted"/>
<dbReference type="SUPFAM" id="SSF53448">
    <property type="entry name" value="Nucleotide-diphospho-sugar transferases"/>
    <property type="match status" value="1"/>
</dbReference>